<dbReference type="SUPFAM" id="SSF48726">
    <property type="entry name" value="Immunoglobulin"/>
    <property type="match status" value="2"/>
</dbReference>
<dbReference type="PANTHER" id="PTHR47633">
    <property type="entry name" value="IMMUNOGLOBULIN"/>
    <property type="match status" value="1"/>
</dbReference>
<evidence type="ECO:0000313" key="4">
    <source>
        <dbReference type="Proteomes" id="UP000472260"/>
    </source>
</evidence>
<dbReference type="InterPro" id="IPR036179">
    <property type="entry name" value="Ig-like_dom_sf"/>
</dbReference>
<dbReference type="GO" id="GO:0004672">
    <property type="term" value="F:protein kinase activity"/>
    <property type="evidence" value="ECO:0007669"/>
    <property type="project" value="TreeGrafter"/>
</dbReference>
<feature type="domain" description="Ig-like" evidence="2">
    <location>
        <begin position="133"/>
        <end position="212"/>
    </location>
</feature>
<dbReference type="PROSITE" id="PS50835">
    <property type="entry name" value="IG_LIKE"/>
    <property type="match status" value="2"/>
</dbReference>
<dbReference type="Proteomes" id="UP000472260">
    <property type="component" value="Unassembled WGS sequence"/>
</dbReference>
<name>A0A671SAD2_9TELE</name>
<evidence type="ECO:0000259" key="2">
    <source>
        <dbReference type="PROSITE" id="PS50835"/>
    </source>
</evidence>
<feature type="domain" description="Ig-like" evidence="2">
    <location>
        <begin position="38"/>
        <end position="126"/>
    </location>
</feature>
<dbReference type="PANTHER" id="PTHR47633:SF16">
    <property type="entry name" value="CAVP-TARGET PROTEIN-LIKE"/>
    <property type="match status" value="1"/>
</dbReference>
<protein>
    <recommendedName>
        <fullName evidence="2">Ig-like domain-containing protein</fullName>
    </recommendedName>
</protein>
<evidence type="ECO:0000256" key="1">
    <source>
        <dbReference type="ARBA" id="ARBA00023319"/>
    </source>
</evidence>
<dbReference type="FunFam" id="2.60.40.10:FF:000107">
    <property type="entry name" value="Myosin, light chain kinase a"/>
    <property type="match status" value="1"/>
</dbReference>
<keyword evidence="4" id="KW-1185">Reference proteome</keyword>
<dbReference type="GO" id="GO:0055013">
    <property type="term" value="P:cardiac muscle cell development"/>
    <property type="evidence" value="ECO:0007669"/>
    <property type="project" value="UniProtKB-ARBA"/>
</dbReference>
<sequence length="227" mass="25293">MVEKIVIYRFVGIGHFRSTLRLKLLYFPFTVTDQIFKPSFTRKLKDMESIKGSFAQLECLVSGSLPITVTWFKENKEIETDEKHKCIFFESAASLEISHLDSSDSGNYTCIAKNQAGTVQCSGTLKIKGLRLPLKPESQDVIPGSRVQFNVLVSGTPPLTIKWFKDKKEVSSGIDCSVQKNDTSSLLDSSDIKDCGVYYCEARNEAGSESLSILGLLLSKIAQYKLL</sequence>
<dbReference type="InterPro" id="IPR003598">
    <property type="entry name" value="Ig_sub2"/>
</dbReference>
<dbReference type="InterPro" id="IPR003599">
    <property type="entry name" value="Ig_sub"/>
</dbReference>
<organism evidence="3 4">
    <name type="scientific">Sinocyclocheilus anshuiensis</name>
    <dbReference type="NCBI Taxonomy" id="1608454"/>
    <lineage>
        <taxon>Eukaryota</taxon>
        <taxon>Metazoa</taxon>
        <taxon>Chordata</taxon>
        <taxon>Craniata</taxon>
        <taxon>Vertebrata</taxon>
        <taxon>Euteleostomi</taxon>
        <taxon>Actinopterygii</taxon>
        <taxon>Neopterygii</taxon>
        <taxon>Teleostei</taxon>
        <taxon>Ostariophysi</taxon>
        <taxon>Cypriniformes</taxon>
        <taxon>Cyprinidae</taxon>
        <taxon>Cyprininae</taxon>
        <taxon>Sinocyclocheilus</taxon>
    </lineage>
</organism>
<dbReference type="InterPro" id="IPR007110">
    <property type="entry name" value="Ig-like_dom"/>
</dbReference>
<dbReference type="SMART" id="SM00409">
    <property type="entry name" value="IG"/>
    <property type="match status" value="2"/>
</dbReference>
<reference evidence="3" key="1">
    <citation type="submission" date="2025-08" db="UniProtKB">
        <authorList>
            <consortium name="Ensembl"/>
        </authorList>
    </citation>
    <scope>IDENTIFICATION</scope>
</reference>
<dbReference type="SMART" id="SM00408">
    <property type="entry name" value="IGc2"/>
    <property type="match status" value="2"/>
</dbReference>
<dbReference type="InterPro" id="IPR013098">
    <property type="entry name" value="Ig_I-set"/>
</dbReference>
<keyword evidence="1" id="KW-0393">Immunoglobulin domain</keyword>
<dbReference type="FunFam" id="2.60.40.10:FF:000022">
    <property type="entry name" value="Cardiac titin"/>
    <property type="match status" value="1"/>
</dbReference>
<dbReference type="Gene3D" id="2.60.40.10">
    <property type="entry name" value="Immunoglobulins"/>
    <property type="match status" value="2"/>
</dbReference>
<dbReference type="AlphaFoldDB" id="A0A671SAD2"/>
<evidence type="ECO:0000313" key="3">
    <source>
        <dbReference type="Ensembl" id="ENSSANP00000093169.1"/>
    </source>
</evidence>
<dbReference type="InterPro" id="IPR013783">
    <property type="entry name" value="Ig-like_fold"/>
</dbReference>
<dbReference type="GO" id="GO:0003007">
    <property type="term" value="P:heart morphogenesis"/>
    <property type="evidence" value="ECO:0007669"/>
    <property type="project" value="UniProtKB-ARBA"/>
</dbReference>
<dbReference type="Ensembl" id="ENSSANT00000098971.1">
    <property type="protein sequence ID" value="ENSSANP00000093169.1"/>
    <property type="gene ID" value="ENSSANG00000045962.1"/>
</dbReference>
<dbReference type="Pfam" id="PF07679">
    <property type="entry name" value="I-set"/>
    <property type="match status" value="2"/>
</dbReference>
<accession>A0A671SAD2</accession>
<reference evidence="3" key="2">
    <citation type="submission" date="2025-09" db="UniProtKB">
        <authorList>
            <consortium name="Ensembl"/>
        </authorList>
    </citation>
    <scope>IDENTIFICATION</scope>
</reference>
<proteinExistence type="predicted"/>